<proteinExistence type="predicted"/>
<protein>
    <submittedName>
        <fullName evidence="2">Uncharacterized protein</fullName>
    </submittedName>
</protein>
<dbReference type="EnsemblPlants" id="Bra008014.1">
    <property type="protein sequence ID" value="Bra008014.1-P"/>
    <property type="gene ID" value="Bra008014"/>
</dbReference>
<accession>M4CUW9</accession>
<evidence type="ECO:0000256" key="1">
    <source>
        <dbReference type="SAM" id="MobiDB-lite"/>
    </source>
</evidence>
<reference evidence="2 3" key="2">
    <citation type="journal article" date="2018" name="Hortic Res">
        <title>Improved Brassica rapa reference genome by single-molecule sequencing and chromosome conformation capture technologies.</title>
        <authorList>
            <person name="Zhang L."/>
            <person name="Cai X."/>
            <person name="Wu J."/>
            <person name="Liu M."/>
            <person name="Grob S."/>
            <person name="Cheng F."/>
            <person name="Liang J."/>
            <person name="Cai C."/>
            <person name="Liu Z."/>
            <person name="Liu B."/>
            <person name="Wang F."/>
            <person name="Li S."/>
            <person name="Liu F."/>
            <person name="Li X."/>
            <person name="Cheng L."/>
            <person name="Yang W."/>
            <person name="Li M.H."/>
            <person name="Grossniklaus U."/>
            <person name="Zheng H."/>
            <person name="Wang X."/>
        </authorList>
    </citation>
    <scope>NUCLEOTIDE SEQUENCE [LARGE SCALE GENOMIC DNA]</scope>
    <source>
        <strain evidence="2 3">cv. Chiifu-401-42</strain>
    </source>
</reference>
<dbReference type="InParanoid" id="M4CUW9"/>
<dbReference type="HOGENOM" id="CLU_2999298_0_0_1"/>
<dbReference type="OMA" id="ICFCTRI"/>
<reference evidence="2" key="3">
    <citation type="submission" date="2023-03" db="UniProtKB">
        <authorList>
            <consortium name="EnsemblPlants"/>
        </authorList>
    </citation>
    <scope>IDENTIFICATION</scope>
    <source>
        <strain evidence="2">cv. Chiifu-401-42</strain>
    </source>
</reference>
<feature type="compositionally biased region" description="Basic and acidic residues" evidence="1">
    <location>
        <begin position="48"/>
        <end position="57"/>
    </location>
</feature>
<evidence type="ECO:0000313" key="2">
    <source>
        <dbReference type="EnsemblPlants" id="Bra008014.1-P"/>
    </source>
</evidence>
<reference evidence="2 3" key="1">
    <citation type="journal article" date="2011" name="Nat. Genet.">
        <title>The genome of the mesopolyploid crop species Brassica rapa.</title>
        <authorList>
            <consortium name="Brassica rapa Genome Sequencing Project Consortium"/>
            <person name="Wang X."/>
            <person name="Wang H."/>
            <person name="Wang J."/>
            <person name="Sun R."/>
            <person name="Wu J."/>
            <person name="Liu S."/>
            <person name="Bai Y."/>
            <person name="Mun J.H."/>
            <person name="Bancroft I."/>
            <person name="Cheng F."/>
            <person name="Huang S."/>
            <person name="Li X."/>
            <person name="Hua W."/>
            <person name="Wang J."/>
            <person name="Wang X."/>
            <person name="Freeling M."/>
            <person name="Pires J.C."/>
            <person name="Paterson A.H."/>
            <person name="Chalhoub B."/>
            <person name="Wang B."/>
            <person name="Hayward A."/>
            <person name="Sharpe A.G."/>
            <person name="Park B.S."/>
            <person name="Weisshaar B."/>
            <person name="Liu B."/>
            <person name="Li B."/>
            <person name="Liu B."/>
            <person name="Tong C."/>
            <person name="Song C."/>
            <person name="Duran C."/>
            <person name="Peng C."/>
            <person name="Geng C."/>
            <person name="Koh C."/>
            <person name="Lin C."/>
            <person name="Edwards D."/>
            <person name="Mu D."/>
            <person name="Shen D."/>
            <person name="Soumpourou E."/>
            <person name="Li F."/>
            <person name="Fraser F."/>
            <person name="Conant G."/>
            <person name="Lassalle G."/>
            <person name="King G.J."/>
            <person name="Bonnema G."/>
            <person name="Tang H."/>
            <person name="Wang H."/>
            <person name="Belcram H."/>
            <person name="Zhou H."/>
            <person name="Hirakawa H."/>
            <person name="Abe H."/>
            <person name="Guo H."/>
            <person name="Wang H."/>
            <person name="Jin H."/>
            <person name="Parkin I.A."/>
            <person name="Batley J."/>
            <person name="Kim J.S."/>
            <person name="Just J."/>
            <person name="Li J."/>
            <person name="Xu J."/>
            <person name="Deng J."/>
            <person name="Kim J.A."/>
            <person name="Li J."/>
            <person name="Yu J."/>
            <person name="Meng J."/>
            <person name="Wang J."/>
            <person name="Min J."/>
            <person name="Poulain J."/>
            <person name="Wang J."/>
            <person name="Hatakeyama K."/>
            <person name="Wu K."/>
            <person name="Wang L."/>
            <person name="Fang L."/>
            <person name="Trick M."/>
            <person name="Links M.G."/>
            <person name="Zhao M."/>
            <person name="Jin M."/>
            <person name="Ramchiary N."/>
            <person name="Drou N."/>
            <person name="Berkman P.J."/>
            <person name="Cai Q."/>
            <person name="Huang Q."/>
            <person name="Li R."/>
            <person name="Tabata S."/>
            <person name="Cheng S."/>
            <person name="Zhang S."/>
            <person name="Zhang S."/>
            <person name="Huang S."/>
            <person name="Sato S."/>
            <person name="Sun S."/>
            <person name="Kwon S.J."/>
            <person name="Choi S.R."/>
            <person name="Lee T.H."/>
            <person name="Fan W."/>
            <person name="Zhao X."/>
            <person name="Tan X."/>
            <person name="Xu X."/>
            <person name="Wang Y."/>
            <person name="Qiu Y."/>
            <person name="Yin Y."/>
            <person name="Li Y."/>
            <person name="Du Y."/>
            <person name="Liao Y."/>
            <person name="Lim Y."/>
            <person name="Narusaka Y."/>
            <person name="Wang Y."/>
            <person name="Wang Z."/>
            <person name="Li Z."/>
            <person name="Wang Z."/>
            <person name="Xiong Z."/>
            <person name="Zhang Z."/>
        </authorList>
    </citation>
    <scope>NUCLEOTIDE SEQUENCE [LARGE SCALE GENOMIC DNA]</scope>
    <source>
        <strain evidence="2 3">cv. Chiifu-401-42</strain>
    </source>
</reference>
<feature type="region of interest" description="Disordered" evidence="1">
    <location>
        <begin position="9"/>
        <end position="57"/>
    </location>
</feature>
<sequence length="57" mass="6083">MDDVVAVRVFGSKNEQMKKSSQSGELGNEMKVDREQIGPSRTGGEDLSGDKEPALSG</sequence>
<dbReference type="Gramene" id="Bra008014.1">
    <property type="protein sequence ID" value="Bra008014.1-P"/>
    <property type="gene ID" value="Bra008014"/>
</dbReference>
<organism evidence="2 3">
    <name type="scientific">Brassica campestris</name>
    <name type="common">Field mustard</name>
    <dbReference type="NCBI Taxonomy" id="3711"/>
    <lineage>
        <taxon>Eukaryota</taxon>
        <taxon>Viridiplantae</taxon>
        <taxon>Streptophyta</taxon>
        <taxon>Embryophyta</taxon>
        <taxon>Tracheophyta</taxon>
        <taxon>Spermatophyta</taxon>
        <taxon>Magnoliopsida</taxon>
        <taxon>eudicotyledons</taxon>
        <taxon>Gunneridae</taxon>
        <taxon>Pentapetalae</taxon>
        <taxon>rosids</taxon>
        <taxon>malvids</taxon>
        <taxon>Brassicales</taxon>
        <taxon>Brassicaceae</taxon>
        <taxon>Brassiceae</taxon>
        <taxon>Brassica</taxon>
    </lineage>
</organism>
<evidence type="ECO:0000313" key="3">
    <source>
        <dbReference type="Proteomes" id="UP000011750"/>
    </source>
</evidence>
<name>M4CUW9_BRACM</name>
<dbReference type="AlphaFoldDB" id="M4CUW9"/>
<keyword evidence="3" id="KW-1185">Reference proteome</keyword>
<dbReference type="Proteomes" id="UP000011750">
    <property type="component" value="Chromosome A02"/>
</dbReference>